<feature type="coiled-coil region" evidence="12">
    <location>
        <begin position="125"/>
        <end position="155"/>
    </location>
</feature>
<dbReference type="GO" id="GO:0010468">
    <property type="term" value="P:regulation of gene expression"/>
    <property type="evidence" value="ECO:0007669"/>
    <property type="project" value="UniProtKB-ARBA"/>
</dbReference>
<dbReference type="PROSITE" id="PS51194">
    <property type="entry name" value="HELICASE_CTER"/>
    <property type="match status" value="1"/>
</dbReference>
<evidence type="ECO:0000256" key="12">
    <source>
        <dbReference type="SAM" id="Coils"/>
    </source>
</evidence>
<evidence type="ECO:0000256" key="10">
    <source>
        <dbReference type="ARBA" id="ARBA00047984"/>
    </source>
</evidence>
<feature type="compositionally biased region" description="Basic and acidic residues" evidence="13">
    <location>
        <begin position="834"/>
        <end position="852"/>
    </location>
</feature>
<keyword evidence="3" id="KW-0690">Ribosome biogenesis</keyword>
<feature type="compositionally biased region" description="Basic and acidic residues" evidence="13">
    <location>
        <begin position="659"/>
        <end position="674"/>
    </location>
</feature>
<accession>A0A8J9Y526</accession>
<dbReference type="SMART" id="SM00391">
    <property type="entry name" value="MBD"/>
    <property type="match status" value="1"/>
</dbReference>
<dbReference type="InterPro" id="IPR001810">
    <property type="entry name" value="F-box_dom"/>
</dbReference>
<dbReference type="PROSITE" id="PS50982">
    <property type="entry name" value="MBD"/>
    <property type="match status" value="1"/>
</dbReference>
<protein>
    <recommendedName>
        <fullName evidence="2">RNA helicase</fullName>
        <ecNumber evidence="2">3.6.4.13</ecNumber>
    </recommendedName>
</protein>
<feature type="compositionally biased region" description="Basic and acidic residues" evidence="13">
    <location>
        <begin position="813"/>
        <end position="822"/>
    </location>
</feature>
<dbReference type="GO" id="GO:0005730">
    <property type="term" value="C:nucleolus"/>
    <property type="evidence" value="ECO:0007669"/>
    <property type="project" value="UniProtKB-SubCell"/>
</dbReference>
<evidence type="ECO:0000259" key="16">
    <source>
        <dbReference type="PROSITE" id="PS51194"/>
    </source>
</evidence>
<feature type="compositionally biased region" description="Acidic residues" evidence="13">
    <location>
        <begin position="824"/>
        <end position="833"/>
    </location>
</feature>
<feature type="compositionally biased region" description="Polar residues" evidence="13">
    <location>
        <begin position="719"/>
        <end position="730"/>
    </location>
</feature>
<evidence type="ECO:0000313" key="19">
    <source>
        <dbReference type="Proteomes" id="UP000838878"/>
    </source>
</evidence>
<feature type="compositionally biased region" description="Low complexity" evidence="13">
    <location>
        <begin position="1011"/>
        <end position="1028"/>
    </location>
</feature>
<dbReference type="EC" id="3.6.4.13" evidence="2"/>
<evidence type="ECO:0000256" key="1">
    <source>
        <dbReference type="ARBA" id="ARBA00004604"/>
    </source>
</evidence>
<feature type="compositionally biased region" description="Low complexity" evidence="13">
    <location>
        <begin position="1346"/>
        <end position="1357"/>
    </location>
</feature>
<dbReference type="Gene3D" id="3.40.50.300">
    <property type="entry name" value="P-loop containing nucleotide triphosphate hydrolases"/>
    <property type="match status" value="2"/>
</dbReference>
<feature type="region of interest" description="Disordered" evidence="13">
    <location>
        <begin position="1332"/>
        <end position="1369"/>
    </location>
</feature>
<dbReference type="GO" id="GO:0016787">
    <property type="term" value="F:hydrolase activity"/>
    <property type="evidence" value="ECO:0007669"/>
    <property type="project" value="UniProtKB-KW"/>
</dbReference>
<comment type="catalytic activity">
    <reaction evidence="10">
        <text>ATP + H2O = ADP + phosphate + H(+)</text>
        <dbReference type="Rhea" id="RHEA:13065"/>
        <dbReference type="ChEBI" id="CHEBI:15377"/>
        <dbReference type="ChEBI" id="CHEBI:15378"/>
        <dbReference type="ChEBI" id="CHEBI:30616"/>
        <dbReference type="ChEBI" id="CHEBI:43474"/>
        <dbReference type="ChEBI" id="CHEBI:456216"/>
        <dbReference type="EC" id="3.6.4.13"/>
    </reaction>
</comment>
<feature type="region of interest" description="Disordered" evidence="13">
    <location>
        <begin position="585"/>
        <end position="755"/>
    </location>
</feature>
<dbReference type="InterPro" id="IPR001650">
    <property type="entry name" value="Helicase_C-like"/>
</dbReference>
<feature type="compositionally biased region" description="Basic and acidic residues" evidence="13">
    <location>
        <begin position="585"/>
        <end position="603"/>
    </location>
</feature>
<dbReference type="PROSITE" id="PS51192">
    <property type="entry name" value="HELICASE_ATP_BIND_1"/>
    <property type="match status" value="1"/>
</dbReference>
<gene>
    <name evidence="18" type="ORF">BINO364_LOCUS4241</name>
</gene>
<dbReference type="PROSITE" id="PS00039">
    <property type="entry name" value="DEAD_ATP_HELICASE"/>
    <property type="match status" value="1"/>
</dbReference>
<keyword evidence="6" id="KW-0347">Helicase</keyword>
<dbReference type="CDD" id="cd00122">
    <property type="entry name" value="MBD"/>
    <property type="match status" value="1"/>
</dbReference>
<dbReference type="Gene3D" id="1.20.1280.50">
    <property type="match status" value="1"/>
</dbReference>
<feature type="compositionally biased region" description="Acidic residues" evidence="13">
    <location>
        <begin position="15"/>
        <end position="32"/>
    </location>
</feature>
<comment type="subcellular location">
    <subcellularLocation>
        <location evidence="1">Nucleus</location>
        <location evidence="1">Nucleolus</location>
    </subcellularLocation>
</comment>
<dbReference type="GO" id="GO:0005524">
    <property type="term" value="F:ATP binding"/>
    <property type="evidence" value="ECO:0007669"/>
    <property type="project" value="UniProtKB-KW"/>
</dbReference>
<dbReference type="FunFam" id="3.40.50.300:FF:000842">
    <property type="entry name" value="ATP-dependent RNA helicase DRS1"/>
    <property type="match status" value="1"/>
</dbReference>
<evidence type="ECO:0000256" key="13">
    <source>
        <dbReference type="SAM" id="MobiDB-lite"/>
    </source>
</evidence>
<feature type="domain" description="DEAD-box RNA helicase Q" evidence="17">
    <location>
        <begin position="169"/>
        <end position="197"/>
    </location>
</feature>
<keyword evidence="8" id="KW-0539">Nucleus</keyword>
<feature type="compositionally biased region" description="Basic and acidic residues" evidence="13">
    <location>
        <begin position="693"/>
        <end position="704"/>
    </location>
</feature>
<dbReference type="GO" id="GO:0003724">
    <property type="term" value="F:RNA helicase activity"/>
    <property type="evidence" value="ECO:0007669"/>
    <property type="project" value="UniProtKB-EC"/>
</dbReference>
<dbReference type="Pfam" id="PF12937">
    <property type="entry name" value="F-box-like"/>
    <property type="match status" value="1"/>
</dbReference>
<evidence type="ECO:0000256" key="11">
    <source>
        <dbReference type="PROSITE-ProRule" id="PRU00552"/>
    </source>
</evidence>
<evidence type="ECO:0000256" key="4">
    <source>
        <dbReference type="ARBA" id="ARBA00022741"/>
    </source>
</evidence>
<dbReference type="InterPro" id="IPR014014">
    <property type="entry name" value="RNA_helicase_DEAD_Q_motif"/>
</dbReference>
<dbReference type="Proteomes" id="UP000838878">
    <property type="component" value="Chromosome 12"/>
</dbReference>
<feature type="region of interest" description="Disordered" evidence="13">
    <location>
        <begin position="997"/>
        <end position="1051"/>
    </location>
</feature>
<dbReference type="Pfam" id="PF01429">
    <property type="entry name" value="MBD"/>
    <property type="match status" value="1"/>
</dbReference>
<feature type="short sequence motif" description="Q motif" evidence="11">
    <location>
        <begin position="169"/>
        <end position="197"/>
    </location>
</feature>
<dbReference type="InterPro" id="IPR001739">
    <property type="entry name" value="Methyl_CpG_DNA-bd"/>
</dbReference>
<keyword evidence="7" id="KW-0067">ATP-binding</keyword>
<evidence type="ECO:0000256" key="7">
    <source>
        <dbReference type="ARBA" id="ARBA00022840"/>
    </source>
</evidence>
<proteinExistence type="inferred from homology"/>
<dbReference type="CDD" id="cd17947">
    <property type="entry name" value="DEADc_DDX27"/>
    <property type="match status" value="1"/>
</dbReference>
<dbReference type="SMART" id="SM00487">
    <property type="entry name" value="DEXDc"/>
    <property type="match status" value="1"/>
</dbReference>
<dbReference type="InterPro" id="IPR000629">
    <property type="entry name" value="RNA-helicase_DEAD-box_CS"/>
</dbReference>
<dbReference type="OrthoDB" id="10259843at2759"/>
<keyword evidence="12" id="KW-0175">Coiled coil</keyword>
<dbReference type="Pfam" id="PF00271">
    <property type="entry name" value="Helicase_C"/>
    <property type="match status" value="1"/>
</dbReference>
<feature type="compositionally biased region" description="Basic and acidic residues" evidence="13">
    <location>
        <begin position="610"/>
        <end position="630"/>
    </location>
</feature>
<dbReference type="SUPFAM" id="SSF52047">
    <property type="entry name" value="RNI-like"/>
    <property type="match status" value="1"/>
</dbReference>
<evidence type="ECO:0000256" key="2">
    <source>
        <dbReference type="ARBA" id="ARBA00012552"/>
    </source>
</evidence>
<dbReference type="GO" id="GO:0003677">
    <property type="term" value="F:DNA binding"/>
    <property type="evidence" value="ECO:0007669"/>
    <property type="project" value="InterPro"/>
</dbReference>
<evidence type="ECO:0000259" key="15">
    <source>
        <dbReference type="PROSITE" id="PS51192"/>
    </source>
</evidence>
<name>A0A8J9Y526_9NEOP</name>
<evidence type="ECO:0000256" key="5">
    <source>
        <dbReference type="ARBA" id="ARBA00022801"/>
    </source>
</evidence>
<dbReference type="PANTHER" id="PTHR47959:SF1">
    <property type="entry name" value="ATP-DEPENDENT RNA HELICASE DBPA"/>
    <property type="match status" value="1"/>
</dbReference>
<evidence type="ECO:0000256" key="9">
    <source>
        <dbReference type="ARBA" id="ARBA00043999"/>
    </source>
</evidence>
<feature type="compositionally biased region" description="Pro residues" evidence="13">
    <location>
        <begin position="1245"/>
        <end position="1258"/>
    </location>
</feature>
<feature type="compositionally biased region" description="Pro residues" evidence="13">
    <location>
        <begin position="1335"/>
        <end position="1345"/>
    </location>
</feature>
<dbReference type="CDD" id="cd18787">
    <property type="entry name" value="SF2_C_DEAD"/>
    <property type="match status" value="1"/>
</dbReference>
<feature type="region of interest" description="Disordered" evidence="13">
    <location>
        <begin position="1142"/>
        <end position="1292"/>
    </location>
</feature>
<feature type="compositionally biased region" description="Basic and acidic residues" evidence="13">
    <location>
        <begin position="775"/>
        <end position="784"/>
    </location>
</feature>
<dbReference type="SMART" id="SM00490">
    <property type="entry name" value="HELICc"/>
    <property type="match status" value="1"/>
</dbReference>
<reference evidence="18" key="1">
    <citation type="submission" date="2021-12" db="EMBL/GenBank/DDBJ databases">
        <authorList>
            <person name="Martin H S."/>
        </authorList>
    </citation>
    <scope>NUCLEOTIDE SEQUENCE</scope>
</reference>
<keyword evidence="19" id="KW-1185">Reference proteome</keyword>
<dbReference type="Gene3D" id="3.80.10.10">
    <property type="entry name" value="Ribonuclease Inhibitor"/>
    <property type="match status" value="1"/>
</dbReference>
<feature type="compositionally biased region" description="Pro residues" evidence="13">
    <location>
        <begin position="1204"/>
        <end position="1230"/>
    </location>
</feature>
<organism evidence="18 19">
    <name type="scientific">Brenthis ino</name>
    <name type="common">lesser marbled fritillary</name>
    <dbReference type="NCBI Taxonomy" id="405034"/>
    <lineage>
        <taxon>Eukaryota</taxon>
        <taxon>Metazoa</taxon>
        <taxon>Ecdysozoa</taxon>
        <taxon>Arthropoda</taxon>
        <taxon>Hexapoda</taxon>
        <taxon>Insecta</taxon>
        <taxon>Pterygota</taxon>
        <taxon>Neoptera</taxon>
        <taxon>Endopterygota</taxon>
        <taxon>Lepidoptera</taxon>
        <taxon>Glossata</taxon>
        <taxon>Ditrysia</taxon>
        <taxon>Papilionoidea</taxon>
        <taxon>Nymphalidae</taxon>
        <taxon>Heliconiinae</taxon>
        <taxon>Argynnini</taxon>
        <taxon>Brenthis</taxon>
    </lineage>
</organism>
<dbReference type="InterPro" id="IPR027417">
    <property type="entry name" value="P-loop_NTPase"/>
</dbReference>
<evidence type="ECO:0000259" key="14">
    <source>
        <dbReference type="PROSITE" id="PS50982"/>
    </source>
</evidence>
<evidence type="ECO:0000256" key="6">
    <source>
        <dbReference type="ARBA" id="ARBA00022806"/>
    </source>
</evidence>
<dbReference type="SUPFAM" id="SSF52540">
    <property type="entry name" value="P-loop containing nucleoside triphosphate hydrolases"/>
    <property type="match status" value="1"/>
</dbReference>
<dbReference type="SUPFAM" id="SSF54171">
    <property type="entry name" value="DNA-binding domain"/>
    <property type="match status" value="1"/>
</dbReference>
<feature type="region of interest" description="Disordered" evidence="13">
    <location>
        <begin position="768"/>
        <end position="888"/>
    </location>
</feature>
<evidence type="ECO:0000256" key="8">
    <source>
        <dbReference type="ARBA" id="ARBA00023242"/>
    </source>
</evidence>
<feature type="compositionally biased region" description="Low complexity" evidence="13">
    <location>
        <begin position="1259"/>
        <end position="1269"/>
    </location>
</feature>
<feature type="domain" description="MBD" evidence="14">
    <location>
        <begin position="1047"/>
        <end position="1121"/>
    </location>
</feature>
<feature type="region of interest" description="Disordered" evidence="13">
    <location>
        <begin position="15"/>
        <end position="35"/>
    </location>
</feature>
<feature type="compositionally biased region" description="Basic residues" evidence="13">
    <location>
        <begin position="683"/>
        <end position="692"/>
    </location>
</feature>
<keyword evidence="4" id="KW-0547">Nucleotide-binding</keyword>
<dbReference type="InterPro" id="IPR014001">
    <property type="entry name" value="Helicase_ATP-bd"/>
</dbReference>
<dbReference type="PANTHER" id="PTHR47959">
    <property type="entry name" value="ATP-DEPENDENT RNA HELICASE RHLE-RELATED"/>
    <property type="match status" value="1"/>
</dbReference>
<dbReference type="Gene3D" id="3.30.890.10">
    <property type="entry name" value="Methyl-cpg-binding Protein 2, Chain A"/>
    <property type="match status" value="1"/>
</dbReference>
<dbReference type="GO" id="GO:0006364">
    <property type="term" value="P:rRNA processing"/>
    <property type="evidence" value="ECO:0007669"/>
    <property type="project" value="UniProtKB-ARBA"/>
</dbReference>
<evidence type="ECO:0000259" key="17">
    <source>
        <dbReference type="PROSITE" id="PS51195"/>
    </source>
</evidence>
<feature type="non-terminal residue" evidence="18">
    <location>
        <position position="1864"/>
    </location>
</feature>
<comment type="similarity">
    <text evidence="9">Belongs to the DEAD box helicase family. DDX27/DRS1 subfamily.</text>
</comment>
<dbReference type="InterPro" id="IPR032675">
    <property type="entry name" value="LRR_dom_sf"/>
</dbReference>
<evidence type="ECO:0000313" key="18">
    <source>
        <dbReference type="EMBL" id="CAH0717659.1"/>
    </source>
</evidence>
<feature type="domain" description="Helicase ATP-binding" evidence="15">
    <location>
        <begin position="200"/>
        <end position="374"/>
    </location>
</feature>
<sequence>MEVEGYPGLIKTINDGEEVEDFSEESDVEEDYQPTKQKIKRKADFDPKFKFVSSVEEYNKDPWDDLQKYVRRNVKRTLDQKIEQKRAEVKVKGNIDVDTDSEAEAKDGDVDELEISDDELKKDVIKTKEKKLTKKQKLKDELEDNENEGAKIEYDSDFFEDPPPYDEQASFYMMNLSRPLLKAIGSLNYVHPTPIQAATIPIALLGKDICACAATGTGKTAAYMLPILERLLYKAAADRVTRVLVLVPTRELGAQVHTVTRQLSQNTSVTVGLSVGGLDVKYQESVLRRNPDIVIATPGRLIDHIRNTPSFGLHSIEVLVLDEADRMLDEYFAEQMKEIIRQCSPKRQTMLFSATMSEEVKDLAAVSLNKPVKLFLDSNKDVAFNLRQEFVRIRKERESDREAMLAALVCRTFRDRAVVFVQTKKQAHRLHVALGLLGVKVAELHGALNQPQRLDSLKRFKDEQVDVLVATDVAARGLDIPGVKTVLNFTLPATLEHYIHRVGRTARAGRAGVSVSLASEAERALVKAIVRRARRPVKSRQVPPDIVAKYRDKLTRLEPEIAAILDEEYAEKQLKKMEKQTEKLEGAIKKEDGPKFETKRQHEWFQTPKQKREEKERLALTKHPGKDKIQKGKGKKRKHDDDSDDDDNKKKKKKQTKHTPKDTAEERVNREMEKVALLQSRMAKGKKKLRRIRAVDDNDDERPAQNRNNNMNKRKKLTNFANDLTDTSKASTKRLRYDANRVQKGKPLQNGRNMQKAGNLHYLTMSDEMAVSDKASQEEHKVISEETEAEGLDAANPLEPVTEVSAPNEEAISEPKEDKPEQPEPTEEIAESEEPVKDEAEVKEEVQEEKAPNTEQSNPDEEVAKGIKRRASAAFSDGADEDFKGFDSKEKSDLADFSRIVAEEERRVKRRTSISSDDGFKGFNLIECNNLTGYCQVLERLEAEVSTAAKSYTPLRSVNASPALRASKRARQDTGGCTKWSEHLEAEVSAFVRSFSDEEAKPAKRQRQGTDGSRPSSALSSRSDGDGAMSTDPSSSPAARGRRPTAEMSSPLLRVPLERGWRRELVYRAAGASADAAGRRNADIYYYTPAGKKLRSTREVSEQLSGTGLTLENFSFFKEPLGIDDPEKEIIRDAKVIRRVESPVPAAPAPAPRRDGKRTPKPKPPKGASPEPATPKSPPAKIKVKSVGSRLSSNGTAAPKPVKKPPPGPAAPAPAPVPALMPAPLAPPAAPADNNNTAAWKKPKGPPPLQPRPHPQHPNAPAAPHTQHPQHPPAERAQGAHHRQSQQPCSMSCGRGAVPSLACAACLCLYHPACAGYAAAAPDSFLCKNCRKPSASPPLEPPPLAQKPAGAGAGARRPPVPAKVPKPNDKRVLLRMKVAGGGPDGEKVWAVAKPGAAAAGAGAAPVCRPALPQSLAVLNGRSETGKGRGRALSNGASPPPGAPPPRRRGRPRADDADHFTAFCNKRPAAAVQIFQYLGMRELARCARVCKLWQRLAATPALWRHVRMKNSHVSDWAGLCAALKRHGTRWLDLRKMLLPPNDAVFWDQFVDHIGEVDTLERLELCRCPARVVEQACARLPALRALAAPAVRDARFDPTPLALLPRLELLRLKSLTGLSLTRDLSPLAALTRLQHLSLTSIKELGWCACEVVGELENLESLELGECSFGATFAAALGKLSKLRRLRLERGVSHCAAPQLLRALAALPRLTRLELVNFDVKVGFDDALAECKNIQRLLIIPTYVSQSATTNKQVLSGVLRLKETLTHLMWGVTIELLRVTELFIDQCEAGEGEGKRRDVGECIPVLKPVPGCRLPDDHRTVAGPPQVEILPIPTLQRLLSAQLPNTKLKLLRIPFHATWRQSLADFQ</sequence>
<dbReference type="PROSITE" id="PS51195">
    <property type="entry name" value="Q_MOTIF"/>
    <property type="match status" value="1"/>
</dbReference>
<dbReference type="EMBL" id="OV170232">
    <property type="protein sequence ID" value="CAH0717659.1"/>
    <property type="molecule type" value="Genomic_DNA"/>
</dbReference>
<dbReference type="InterPro" id="IPR016177">
    <property type="entry name" value="DNA-bd_dom_sf"/>
</dbReference>
<dbReference type="GO" id="GO:0005829">
    <property type="term" value="C:cytosol"/>
    <property type="evidence" value="ECO:0007669"/>
    <property type="project" value="TreeGrafter"/>
</dbReference>
<dbReference type="InterPro" id="IPR011545">
    <property type="entry name" value="DEAD/DEAH_box_helicase_dom"/>
</dbReference>
<dbReference type="InterPro" id="IPR050079">
    <property type="entry name" value="DEAD_box_RNA_helicase"/>
</dbReference>
<evidence type="ECO:0000256" key="3">
    <source>
        <dbReference type="ARBA" id="ARBA00022517"/>
    </source>
</evidence>
<feature type="domain" description="Helicase C-terminal" evidence="16">
    <location>
        <begin position="385"/>
        <end position="548"/>
    </location>
</feature>
<keyword evidence="5" id="KW-0378">Hydrolase</keyword>
<dbReference type="Pfam" id="PF00270">
    <property type="entry name" value="DEAD"/>
    <property type="match status" value="1"/>
</dbReference>
<feature type="region of interest" description="Disordered" evidence="13">
    <location>
        <begin position="1420"/>
        <end position="1454"/>
    </location>
</feature>